<feature type="domain" description="Fe/B12 periplasmic-binding" evidence="7">
    <location>
        <begin position="60"/>
        <end position="318"/>
    </location>
</feature>
<feature type="region of interest" description="Disordered" evidence="5">
    <location>
        <begin position="25"/>
        <end position="50"/>
    </location>
</feature>
<dbReference type="Proteomes" id="UP001501459">
    <property type="component" value="Unassembled WGS sequence"/>
</dbReference>
<dbReference type="EMBL" id="BAAADM010000021">
    <property type="protein sequence ID" value="GAA0434617.1"/>
    <property type="molecule type" value="Genomic_DNA"/>
</dbReference>
<reference evidence="9" key="1">
    <citation type="journal article" date="2019" name="Int. J. Syst. Evol. Microbiol.">
        <title>The Global Catalogue of Microorganisms (GCM) 10K type strain sequencing project: providing services to taxonomists for standard genome sequencing and annotation.</title>
        <authorList>
            <consortium name="The Broad Institute Genomics Platform"/>
            <consortium name="The Broad Institute Genome Sequencing Center for Infectious Disease"/>
            <person name="Wu L."/>
            <person name="Ma J."/>
        </authorList>
    </citation>
    <scope>NUCLEOTIDE SEQUENCE [LARGE SCALE GENOMIC DNA]</scope>
    <source>
        <strain evidence="9">JCM 12149</strain>
    </source>
</reference>
<dbReference type="Pfam" id="PF01497">
    <property type="entry name" value="Peripla_BP_2"/>
    <property type="match status" value="1"/>
</dbReference>
<evidence type="ECO:0000256" key="5">
    <source>
        <dbReference type="SAM" id="MobiDB-lite"/>
    </source>
</evidence>
<evidence type="ECO:0000259" key="7">
    <source>
        <dbReference type="PROSITE" id="PS50983"/>
    </source>
</evidence>
<protein>
    <submittedName>
        <fullName evidence="8">Iron-hydroxamate ABC transporter substrate-binding protein</fullName>
    </submittedName>
</protein>
<feature type="signal peptide" evidence="6">
    <location>
        <begin position="1"/>
        <end position="19"/>
    </location>
</feature>
<dbReference type="InterPro" id="IPR051313">
    <property type="entry name" value="Bact_iron-sidero_bind"/>
</dbReference>
<dbReference type="Gene3D" id="3.40.50.1980">
    <property type="entry name" value="Nitrogenase molybdenum iron protein domain"/>
    <property type="match status" value="2"/>
</dbReference>
<name>A0ABP3J1R4_9BACI</name>
<dbReference type="InterPro" id="IPR002491">
    <property type="entry name" value="ABC_transptr_periplasmic_BD"/>
</dbReference>
<evidence type="ECO:0000256" key="2">
    <source>
        <dbReference type="ARBA" id="ARBA00008814"/>
    </source>
</evidence>
<accession>A0ABP3J1R4</accession>
<sequence>MKKQLTFIIIILSLLVVLAACGDENNPDNNTNSDDKQENTDETKTFAAKNGDVEIPKNPKNIVTSDSYIGYLLALGIKPAGTSEFGLNVPNFEGMLDDVKSFGDRTNPSIEKIFDIDPDLIIIGSHIKDVEQLEKIAPVVVMERKGYKDMLRDFGEITGKQDKASAWINDWEKRMDELKPKVEKVIGDKTISILSPHAKGGVYAWGDENGRGGVILYKGFNRKAPEPIQKQLLETDERWMDVSMEKIPEFAGDIILTVPNDGDDADPSKVYDNPLWKDLPAVKNDQVYRIDDKVGSSFSDPITLEKRLDKIEKQILQQ</sequence>
<evidence type="ECO:0000313" key="8">
    <source>
        <dbReference type="EMBL" id="GAA0434617.1"/>
    </source>
</evidence>
<keyword evidence="9" id="KW-1185">Reference proteome</keyword>
<organism evidence="8 9">
    <name type="scientific">Lentibacillus halophilus</name>
    <dbReference type="NCBI Taxonomy" id="295065"/>
    <lineage>
        <taxon>Bacteria</taxon>
        <taxon>Bacillati</taxon>
        <taxon>Bacillota</taxon>
        <taxon>Bacilli</taxon>
        <taxon>Bacillales</taxon>
        <taxon>Bacillaceae</taxon>
        <taxon>Lentibacillus</taxon>
    </lineage>
</organism>
<comment type="subcellular location">
    <subcellularLocation>
        <location evidence="1">Cell membrane</location>
        <topology evidence="1">Lipid-anchor</topology>
    </subcellularLocation>
</comment>
<evidence type="ECO:0000256" key="6">
    <source>
        <dbReference type="SAM" id="SignalP"/>
    </source>
</evidence>
<dbReference type="PANTHER" id="PTHR30532:SF26">
    <property type="entry name" value="IRON(3+)-HYDROXAMATE-BINDING PROTEIN FHUD"/>
    <property type="match status" value="1"/>
</dbReference>
<evidence type="ECO:0000256" key="3">
    <source>
        <dbReference type="ARBA" id="ARBA00022448"/>
    </source>
</evidence>
<feature type="chain" id="PRO_5047363289" evidence="6">
    <location>
        <begin position="20"/>
        <end position="318"/>
    </location>
</feature>
<keyword evidence="4 6" id="KW-0732">Signal</keyword>
<gene>
    <name evidence="8" type="ORF">GCM10008983_09020</name>
</gene>
<evidence type="ECO:0000256" key="1">
    <source>
        <dbReference type="ARBA" id="ARBA00004193"/>
    </source>
</evidence>
<dbReference type="RefSeq" id="WP_343751460.1">
    <property type="nucleotide sequence ID" value="NZ_BAAADM010000021.1"/>
</dbReference>
<comment type="caution">
    <text evidence="8">The sequence shown here is derived from an EMBL/GenBank/DDBJ whole genome shotgun (WGS) entry which is preliminary data.</text>
</comment>
<evidence type="ECO:0000256" key="4">
    <source>
        <dbReference type="ARBA" id="ARBA00022729"/>
    </source>
</evidence>
<evidence type="ECO:0000313" key="9">
    <source>
        <dbReference type="Proteomes" id="UP001501459"/>
    </source>
</evidence>
<dbReference type="SUPFAM" id="SSF53807">
    <property type="entry name" value="Helical backbone' metal receptor"/>
    <property type="match status" value="1"/>
</dbReference>
<comment type="similarity">
    <text evidence="2">Belongs to the bacterial solute-binding protein 8 family.</text>
</comment>
<feature type="compositionally biased region" description="Basic and acidic residues" evidence="5">
    <location>
        <begin position="33"/>
        <end position="44"/>
    </location>
</feature>
<dbReference type="PROSITE" id="PS50983">
    <property type="entry name" value="FE_B12_PBP"/>
    <property type="match status" value="1"/>
</dbReference>
<dbReference type="PROSITE" id="PS51257">
    <property type="entry name" value="PROKAR_LIPOPROTEIN"/>
    <property type="match status" value="1"/>
</dbReference>
<keyword evidence="3" id="KW-0813">Transport</keyword>
<proteinExistence type="inferred from homology"/>
<dbReference type="PANTHER" id="PTHR30532">
    <property type="entry name" value="IRON III DICITRATE-BINDING PERIPLASMIC PROTEIN"/>
    <property type="match status" value="1"/>
</dbReference>